<organism evidence="1 2">
    <name type="scientific">Poseidonibacter parvus</name>
    <dbReference type="NCBI Taxonomy" id="1850254"/>
    <lineage>
        <taxon>Bacteria</taxon>
        <taxon>Pseudomonadati</taxon>
        <taxon>Campylobacterota</taxon>
        <taxon>Epsilonproteobacteria</taxon>
        <taxon>Campylobacterales</taxon>
        <taxon>Arcobacteraceae</taxon>
        <taxon>Poseidonibacter</taxon>
    </lineage>
</organism>
<dbReference type="InterPro" id="IPR036513">
    <property type="entry name" value="STAS_dom_sf"/>
</dbReference>
<reference evidence="1 2" key="1">
    <citation type="submission" date="2017-01" db="EMBL/GenBank/DDBJ databases">
        <title>Genome sequencing of Arcobacter sp. LPB0137.</title>
        <authorList>
            <person name="Lee G.-W."/>
            <person name="Yi H."/>
        </authorList>
    </citation>
    <scope>NUCLEOTIDE SEQUENCE [LARGE SCALE GENOMIC DNA]</scope>
    <source>
        <strain evidence="1 2">LPB0137</strain>
    </source>
</reference>
<protein>
    <recommendedName>
        <fullName evidence="3">STAS/SEC14 domain-containing protein</fullName>
    </recommendedName>
</protein>
<evidence type="ECO:0000313" key="1">
    <source>
        <dbReference type="EMBL" id="APW65500.1"/>
    </source>
</evidence>
<keyword evidence="2" id="KW-1185">Reference proteome</keyword>
<dbReference type="AlphaFoldDB" id="A0A1P8KLS7"/>
<accession>A0A1P8KLS7</accession>
<dbReference type="Gene3D" id="3.40.50.10600">
    <property type="entry name" value="SpoIIaa-like domains"/>
    <property type="match status" value="1"/>
</dbReference>
<dbReference type="KEGG" id="alp:LPB137_06395"/>
<proteinExistence type="predicted"/>
<dbReference type="SUPFAM" id="SSF52091">
    <property type="entry name" value="SpoIIaa-like"/>
    <property type="match status" value="1"/>
</dbReference>
<sequence>MLKVDLKQKESIVILEPDGDLCKSDFKRASAIIDPYILENDKLNGLIIHVESFPSWDSFSSLLEHLKFVNNHHEKISYLAFVTDSSLGIFAEKFMDFFIGAEIKTFPFNDMQKAKDWILQLDNEK</sequence>
<dbReference type="InterPro" id="IPR021866">
    <property type="entry name" value="SpoIIAA-like"/>
</dbReference>
<dbReference type="Proteomes" id="UP000186074">
    <property type="component" value="Chromosome"/>
</dbReference>
<evidence type="ECO:0000313" key="2">
    <source>
        <dbReference type="Proteomes" id="UP000186074"/>
    </source>
</evidence>
<gene>
    <name evidence="1" type="ORF">LPB137_06395</name>
</gene>
<evidence type="ECO:0008006" key="3">
    <source>
        <dbReference type="Google" id="ProtNLM"/>
    </source>
</evidence>
<name>A0A1P8KLS7_9BACT</name>
<dbReference type="InterPro" id="IPR038396">
    <property type="entry name" value="SpoIIAA-like_sf"/>
</dbReference>
<dbReference type="RefSeq" id="WP_076085933.1">
    <property type="nucleotide sequence ID" value="NZ_CP019070.1"/>
</dbReference>
<dbReference type="Pfam" id="PF11964">
    <property type="entry name" value="SpoIIAA-like"/>
    <property type="match status" value="1"/>
</dbReference>
<dbReference type="OrthoDB" id="9811577at2"/>
<dbReference type="EMBL" id="CP019070">
    <property type="protein sequence ID" value="APW65500.1"/>
    <property type="molecule type" value="Genomic_DNA"/>
</dbReference>
<dbReference type="STRING" id="1850254.LPB137_06395"/>